<dbReference type="InterPro" id="IPR047122">
    <property type="entry name" value="Trans-enoyl_RdTase-like"/>
</dbReference>
<dbReference type="SMART" id="SM00829">
    <property type="entry name" value="PKS_ER"/>
    <property type="match status" value="1"/>
</dbReference>
<dbReference type="Gene3D" id="3.40.50.720">
    <property type="entry name" value="NAD(P)-binding Rossmann-like Domain"/>
    <property type="match status" value="1"/>
</dbReference>
<evidence type="ECO:0000313" key="4">
    <source>
        <dbReference type="EMBL" id="QKX57397.1"/>
    </source>
</evidence>
<dbReference type="PANTHER" id="PTHR45348">
    <property type="entry name" value="HYPOTHETICAL OXIDOREDUCTASE (EUROFUNG)"/>
    <property type="match status" value="1"/>
</dbReference>
<reference evidence="5" key="1">
    <citation type="submission" date="2020-06" db="EMBL/GenBank/DDBJ databases">
        <title>A chromosome-scale genome assembly of Talaromyces rugulosus W13939.</title>
        <authorList>
            <person name="Wang B."/>
            <person name="Guo L."/>
            <person name="Ye K."/>
            <person name="Wang L."/>
        </authorList>
    </citation>
    <scope>NUCLEOTIDE SEQUENCE [LARGE SCALE GENOMIC DNA]</scope>
    <source>
        <strain evidence="5">W13939</strain>
    </source>
</reference>
<proteinExistence type="inferred from homology"/>
<dbReference type="OrthoDB" id="48317at2759"/>
<accession>A0A7H8QTV1</accession>
<dbReference type="InterPro" id="IPR011032">
    <property type="entry name" value="GroES-like_sf"/>
</dbReference>
<sequence length="360" mass="37490">MAAATRRAIRVITLGNVEIQSNVPAPRSRPDYVIAEAKAWALNPTDIGHIDNLGGPGTIIGCDWSGVVTAVGENVTRFKPGDAVSGVCHGGNTVEPEDGAFTNIVISKELATLHKPDSLSFTEAASLGVGMATIGQAFYWVMKLRLPSLTISTEPSAGPALFVYGGSSATGSLAIQAAKQSGYKVYTACSPDNFDLVKSRGAEAWFDYNLPTCADDILATVTAASSSIGYILDCIGNESSARLCAAILSPSGGHYHSIKPPVPAVFKTLRPEDTAIATTALGYAMSGESFELPPGNVHPADPQQGEFAKEWAVLSEALIAAGKIKPHPVDVREGGLEGVLDAIADFRGNAPRGVKVVVAE</sequence>
<evidence type="ECO:0000256" key="2">
    <source>
        <dbReference type="ARBA" id="ARBA00023002"/>
    </source>
</evidence>
<protein>
    <recommendedName>
        <fullName evidence="3">Enoyl reductase (ER) domain-containing protein</fullName>
    </recommendedName>
</protein>
<dbReference type="SUPFAM" id="SSF50129">
    <property type="entry name" value="GroES-like"/>
    <property type="match status" value="1"/>
</dbReference>
<dbReference type="AlphaFoldDB" id="A0A7H8QTV1"/>
<dbReference type="CDD" id="cd08249">
    <property type="entry name" value="enoyl_reductase_like"/>
    <property type="match status" value="1"/>
</dbReference>
<dbReference type="EMBL" id="CP055899">
    <property type="protein sequence ID" value="QKX57397.1"/>
    <property type="molecule type" value="Genomic_DNA"/>
</dbReference>
<dbReference type="InterPro" id="IPR020843">
    <property type="entry name" value="ER"/>
</dbReference>
<evidence type="ECO:0000313" key="5">
    <source>
        <dbReference type="Proteomes" id="UP000509510"/>
    </source>
</evidence>
<dbReference type="InterPro" id="IPR013149">
    <property type="entry name" value="ADH-like_C"/>
</dbReference>
<dbReference type="RefSeq" id="XP_035343575.1">
    <property type="nucleotide sequence ID" value="XM_035487682.1"/>
</dbReference>
<evidence type="ECO:0000256" key="1">
    <source>
        <dbReference type="ARBA" id="ARBA00008072"/>
    </source>
</evidence>
<dbReference type="PANTHER" id="PTHR45348:SF2">
    <property type="entry name" value="ZINC-TYPE ALCOHOL DEHYDROGENASE-LIKE PROTEIN C2E1P3.01"/>
    <property type="match status" value="1"/>
</dbReference>
<dbReference type="InterPro" id="IPR013154">
    <property type="entry name" value="ADH-like_N"/>
</dbReference>
<dbReference type="SUPFAM" id="SSF51735">
    <property type="entry name" value="NAD(P)-binding Rossmann-fold domains"/>
    <property type="match status" value="1"/>
</dbReference>
<keyword evidence="2" id="KW-0560">Oxidoreductase</keyword>
<dbReference type="GeneID" id="55992010"/>
<dbReference type="GO" id="GO:0016651">
    <property type="term" value="F:oxidoreductase activity, acting on NAD(P)H"/>
    <property type="evidence" value="ECO:0007669"/>
    <property type="project" value="InterPro"/>
</dbReference>
<dbReference type="Pfam" id="PF00107">
    <property type="entry name" value="ADH_zinc_N"/>
    <property type="match status" value="1"/>
</dbReference>
<feature type="domain" description="Enoyl reductase (ER)" evidence="3">
    <location>
        <begin position="12"/>
        <end position="358"/>
    </location>
</feature>
<name>A0A7H8QTV1_TALRU</name>
<dbReference type="Proteomes" id="UP000509510">
    <property type="component" value="Chromosome II"/>
</dbReference>
<gene>
    <name evidence="4" type="ORF">TRUGW13939_04509</name>
</gene>
<comment type="similarity">
    <text evidence="1">Belongs to the zinc-containing alcohol dehydrogenase family.</text>
</comment>
<dbReference type="KEGG" id="trg:TRUGW13939_04509"/>
<dbReference type="Pfam" id="PF08240">
    <property type="entry name" value="ADH_N"/>
    <property type="match status" value="1"/>
</dbReference>
<evidence type="ECO:0000259" key="3">
    <source>
        <dbReference type="SMART" id="SM00829"/>
    </source>
</evidence>
<dbReference type="Gene3D" id="3.90.180.10">
    <property type="entry name" value="Medium-chain alcohol dehydrogenases, catalytic domain"/>
    <property type="match status" value="1"/>
</dbReference>
<dbReference type="InterPro" id="IPR036291">
    <property type="entry name" value="NAD(P)-bd_dom_sf"/>
</dbReference>
<organism evidence="4 5">
    <name type="scientific">Talaromyces rugulosus</name>
    <name type="common">Penicillium rugulosum</name>
    <dbReference type="NCBI Taxonomy" id="121627"/>
    <lineage>
        <taxon>Eukaryota</taxon>
        <taxon>Fungi</taxon>
        <taxon>Dikarya</taxon>
        <taxon>Ascomycota</taxon>
        <taxon>Pezizomycotina</taxon>
        <taxon>Eurotiomycetes</taxon>
        <taxon>Eurotiomycetidae</taxon>
        <taxon>Eurotiales</taxon>
        <taxon>Trichocomaceae</taxon>
        <taxon>Talaromyces</taxon>
        <taxon>Talaromyces sect. Islandici</taxon>
    </lineage>
</organism>
<keyword evidence="5" id="KW-1185">Reference proteome</keyword>